<evidence type="ECO:0000313" key="1">
    <source>
        <dbReference type="EMBL" id="MBB6733992.1"/>
    </source>
</evidence>
<protein>
    <submittedName>
        <fullName evidence="1">GIY-YIG nuclease family protein</fullName>
    </submittedName>
</protein>
<comment type="caution">
    <text evidence="1">The sequence shown here is derived from an EMBL/GenBank/DDBJ whole genome shotgun (WGS) entry which is preliminary data.</text>
</comment>
<dbReference type="SUPFAM" id="SSF82771">
    <property type="entry name" value="GIY-YIG endonuclease"/>
    <property type="match status" value="1"/>
</dbReference>
<organism evidence="1 2">
    <name type="scientific">Cohnella zeiphila</name>
    <dbReference type="NCBI Taxonomy" id="2761120"/>
    <lineage>
        <taxon>Bacteria</taxon>
        <taxon>Bacillati</taxon>
        <taxon>Bacillota</taxon>
        <taxon>Bacilli</taxon>
        <taxon>Bacillales</taxon>
        <taxon>Paenibacillaceae</taxon>
        <taxon>Cohnella</taxon>
    </lineage>
</organism>
<dbReference type="Gene3D" id="3.40.1440.10">
    <property type="entry name" value="GIY-YIG endonuclease"/>
    <property type="match status" value="1"/>
</dbReference>
<dbReference type="RefSeq" id="WP_185131638.1">
    <property type="nucleotide sequence ID" value="NZ_JACJVO010000031.1"/>
</dbReference>
<sequence>MDKSKRKELLEQYKEIKTYMGVIQVRNKETGQIFLDSYPNLKNKWLTIQTQLDMGRFANAGLQKDWKEQGAGAFEYEVLEQKDAGDITDIRWEQKQMLKKWLAKLEPYGDKGYNRPPRD</sequence>
<keyword evidence="2" id="KW-1185">Reference proteome</keyword>
<dbReference type="CDD" id="cd10451">
    <property type="entry name" value="GIY-YIG_LuxR_like"/>
    <property type="match status" value="1"/>
</dbReference>
<name>A0A7X0SPX1_9BACL</name>
<evidence type="ECO:0000313" key="2">
    <source>
        <dbReference type="Proteomes" id="UP000564644"/>
    </source>
</evidence>
<gene>
    <name evidence="1" type="ORF">H7C18_24010</name>
</gene>
<proteinExistence type="predicted"/>
<dbReference type="Proteomes" id="UP000564644">
    <property type="component" value="Unassembled WGS sequence"/>
</dbReference>
<dbReference type="EMBL" id="JACJVO010000031">
    <property type="protein sequence ID" value="MBB6733992.1"/>
    <property type="molecule type" value="Genomic_DNA"/>
</dbReference>
<dbReference type="InterPro" id="IPR035901">
    <property type="entry name" value="GIY-YIG_endonuc_sf"/>
</dbReference>
<dbReference type="AlphaFoldDB" id="A0A7X0SPX1"/>
<reference evidence="1 2" key="1">
    <citation type="submission" date="2020-08" db="EMBL/GenBank/DDBJ databases">
        <title>Cohnella phylogeny.</title>
        <authorList>
            <person name="Dunlap C."/>
        </authorList>
    </citation>
    <scope>NUCLEOTIDE SEQUENCE [LARGE SCALE GENOMIC DNA]</scope>
    <source>
        <strain evidence="1 2">CBP 2801</strain>
    </source>
</reference>
<accession>A0A7X0SPX1</accession>